<feature type="region of interest" description="Disordered" evidence="1">
    <location>
        <begin position="619"/>
        <end position="643"/>
    </location>
</feature>
<dbReference type="GO" id="GO:0005737">
    <property type="term" value="C:cytoplasm"/>
    <property type="evidence" value="ECO:0007669"/>
    <property type="project" value="TreeGrafter"/>
</dbReference>
<dbReference type="Gene3D" id="1.10.167.10">
    <property type="entry name" value="Regulator of G-protein Signalling 4, domain 2"/>
    <property type="match status" value="4"/>
</dbReference>
<feature type="domain" description="RGS" evidence="2">
    <location>
        <begin position="1524"/>
        <end position="1563"/>
    </location>
</feature>
<dbReference type="Proteomes" id="UP000735302">
    <property type="component" value="Unassembled WGS sequence"/>
</dbReference>
<feature type="compositionally biased region" description="Polar residues" evidence="1">
    <location>
        <begin position="1039"/>
        <end position="1054"/>
    </location>
</feature>
<feature type="domain" description="RGS" evidence="2">
    <location>
        <begin position="1285"/>
        <end position="1411"/>
    </location>
</feature>
<evidence type="ECO:0000259" key="2">
    <source>
        <dbReference type="PROSITE" id="PS50132"/>
    </source>
</evidence>
<dbReference type="GO" id="GO:0009966">
    <property type="term" value="P:regulation of signal transduction"/>
    <property type="evidence" value="ECO:0007669"/>
    <property type="project" value="InterPro"/>
</dbReference>
<feature type="region of interest" description="Disordered" evidence="1">
    <location>
        <begin position="584"/>
        <end position="605"/>
    </location>
</feature>
<proteinExistence type="predicted"/>
<protein>
    <submittedName>
        <fullName evidence="3">Regulator of G-protein signaling 22</fullName>
    </submittedName>
</protein>
<reference evidence="3 4" key="1">
    <citation type="journal article" date="2021" name="Elife">
        <title>Chloroplast acquisition without the gene transfer in kleptoplastic sea slugs, Plakobranchus ocellatus.</title>
        <authorList>
            <person name="Maeda T."/>
            <person name="Takahashi S."/>
            <person name="Yoshida T."/>
            <person name="Shimamura S."/>
            <person name="Takaki Y."/>
            <person name="Nagai Y."/>
            <person name="Toyoda A."/>
            <person name="Suzuki Y."/>
            <person name="Arimoto A."/>
            <person name="Ishii H."/>
            <person name="Satoh N."/>
            <person name="Nishiyama T."/>
            <person name="Hasebe M."/>
            <person name="Maruyama T."/>
            <person name="Minagawa J."/>
            <person name="Obokata J."/>
            <person name="Shigenobu S."/>
        </authorList>
    </citation>
    <scope>NUCLEOTIDE SEQUENCE [LARGE SCALE GENOMIC DNA]</scope>
</reference>
<dbReference type="InterPro" id="IPR036305">
    <property type="entry name" value="RGS_sf"/>
</dbReference>
<dbReference type="PROSITE" id="PS50132">
    <property type="entry name" value="RGS"/>
    <property type="match status" value="2"/>
</dbReference>
<feature type="region of interest" description="Disordered" evidence="1">
    <location>
        <begin position="302"/>
        <end position="339"/>
    </location>
</feature>
<dbReference type="InterPro" id="IPR042651">
    <property type="entry name" value="Rgs22"/>
</dbReference>
<feature type="region of interest" description="Disordered" evidence="1">
    <location>
        <begin position="1020"/>
        <end position="1077"/>
    </location>
</feature>
<feature type="compositionally biased region" description="Acidic residues" evidence="1">
    <location>
        <begin position="627"/>
        <end position="643"/>
    </location>
</feature>
<accession>A0AAV3Y9I6</accession>
<name>A0AAV3Y9I6_9GAST</name>
<evidence type="ECO:0000313" key="3">
    <source>
        <dbReference type="EMBL" id="GFN79075.1"/>
    </source>
</evidence>
<feature type="compositionally biased region" description="Polar residues" evidence="1">
    <location>
        <begin position="589"/>
        <end position="605"/>
    </location>
</feature>
<comment type="caution">
    <text evidence="3">The sequence shown here is derived from an EMBL/GenBank/DDBJ whole genome shotgun (WGS) entry which is preliminary data.</text>
</comment>
<evidence type="ECO:0000256" key="1">
    <source>
        <dbReference type="SAM" id="MobiDB-lite"/>
    </source>
</evidence>
<dbReference type="InterPro" id="IPR044926">
    <property type="entry name" value="RGS_subdomain_2"/>
</dbReference>
<dbReference type="SMART" id="SM00315">
    <property type="entry name" value="RGS"/>
    <property type="match status" value="1"/>
</dbReference>
<sequence>MVNSSADEFFREDLAWPDPGKLFPDPSGIRPEVLSTNVKHFRALQKRMDGGQMGLTSRCAAAKAVRMAARPTTLPWNILVIHSDPPTVDEDDVEEFLVHDPLFVEFFNAFLSLPSFPEPICFNVATGGFEVVSDAKRRLAAQIKEAVRSQNLTAKMYRVARSHAFSNIPLIPIEDTQQGPETVKIDTSFDVTTLNKDQGIYWIKAERLPIFLESDYYFQYRLAKVISQARIFNDKGEFIVMKIDFTTRPKKKKVSVEVPPPNLEEIIMKEMFVSFGDVRGAAKEDWFNMAKAELQNKSDFTSLGSQTAAAPEATTSSLSMSESKLESVTPSPSFTRHAPEDSICSLKKSSVFHSHFFGVYSPGIIGPHDHEPPVIDKETMEKHMQEEVHKPFTPRPNERMFQSTAMVRKKITPDVIADEEMVPAGVTVYVRPKQDLSNVDAESGIGEMEEREEDFEKRMNEQPIIDQLYHDGSWEQGGANIALKTLDELGSVIVGAVMKKTIAEMLEIDEAKVIADPTVSSIYPSHDLTCVSVSDLDLCHVAPQKRSPGFASDVGLVRSKELLGANNERKDDVSRSSLFEKGQVKSKDTVTMGSSPYESKSVVSQSAPVKEPMHIKWEKPMKKAAEDESDADSLLDSDEDFEERDNHFRRNKNKWHRLNSWKGISAFKKFLSGTSGEKYWHLWIDIDKGKLIHSEEDKQRYIMHMRNSYHRKGSPYELSAEDKKKLGLENLSSWCPEYLYQIHAKVLEPLVLYWAPRYLLRNLMRAHPEKYKEYNEMKACQPPQESDPFPQTAPLLPLRPKSCCPRTGTGHELEKKQTLPPAFTPKEPSHGTSPMVGNHRVYGEDTIRRLANTPSAKYVGLRSAGQVRPPSGGRQSSFSASHGARSGRRLSTPASLTFVQPTAEPGGGSGGAAAPHAAAAPAVARAISGSAVSDEAFVGKMRGVSSELSNVNSRGVSEQMSSGTILPKRQKQPCLSKNLDHILGESKSQDRPFTALPSLGVVKKPKDLLSPMLKIVDTKQQAKSKRIRSAPAPTVEKGVNSSTFYRQDSQSSSRKCPGDILSGADPSDGGFEEPGDAAEPGVQMVAIQDCDFMGSTRLEFLLQALHHEDDSGRTFRKYIEKSGRQDWINNLDFWEKVQQYRKLFYKDKLDLFLISWQAKTICAQCIVEGCEKPIGVSESVELQVLERLSPAYECLFDEAEEHALKKLFEAFQLYLGQDVKTYCKVERTSVTRRLETKNTYILNLQKKGIIKERPLTPDDPMEGYVDPVYDESVLERIPERFRDWTLDKLLHNRIELEHFRLFLAENYAEVDLKCWMDIETWRRTPHEEDKKRDQRARDIKKNYLNKKYFFGPSSPAGKEGQNKVMEVGGGWGKFLEDKPHSRSILEAQKYVRERLEKKHLLWFLASKEFQDRQSPKLSMSDSADDVVTQKRKRTAAVLKVFRAQEERFYAMIRRQPPLKPGVSHLILPPIDKGQKKSGVAASLDKGMGDKAELDKSPIVTPRSTPTPGKLLESRWVTSAKEINCFRQALRNPLTCELFQQFVSLQGEHLENDVLFWLEVQKYKVLKGSPGLFYGDLSFWRPRSSDPAEVMICGGKSH</sequence>
<evidence type="ECO:0000313" key="4">
    <source>
        <dbReference type="Proteomes" id="UP000735302"/>
    </source>
</evidence>
<dbReference type="GO" id="GO:0001965">
    <property type="term" value="F:G-protein alpha-subunit binding"/>
    <property type="evidence" value="ECO:0007669"/>
    <property type="project" value="InterPro"/>
</dbReference>
<organism evidence="3 4">
    <name type="scientific">Plakobranchus ocellatus</name>
    <dbReference type="NCBI Taxonomy" id="259542"/>
    <lineage>
        <taxon>Eukaryota</taxon>
        <taxon>Metazoa</taxon>
        <taxon>Spiralia</taxon>
        <taxon>Lophotrochozoa</taxon>
        <taxon>Mollusca</taxon>
        <taxon>Gastropoda</taxon>
        <taxon>Heterobranchia</taxon>
        <taxon>Euthyneura</taxon>
        <taxon>Panpulmonata</taxon>
        <taxon>Sacoglossa</taxon>
        <taxon>Placobranchoidea</taxon>
        <taxon>Plakobranchidae</taxon>
        <taxon>Plakobranchus</taxon>
    </lineage>
</organism>
<feature type="region of interest" description="Disordered" evidence="1">
    <location>
        <begin position="853"/>
        <end position="892"/>
    </location>
</feature>
<dbReference type="Pfam" id="PF00615">
    <property type="entry name" value="RGS"/>
    <property type="match status" value="1"/>
</dbReference>
<keyword evidence="4" id="KW-1185">Reference proteome</keyword>
<feature type="region of interest" description="Disordered" evidence="1">
    <location>
        <begin position="805"/>
        <end position="839"/>
    </location>
</feature>
<gene>
    <name evidence="3" type="ORF">PoB_000558100</name>
</gene>
<dbReference type="PANTHER" id="PTHR46583">
    <property type="entry name" value="REGULATOR OF G-PROTEIN SIGNALING 22"/>
    <property type="match status" value="1"/>
</dbReference>
<dbReference type="SUPFAM" id="SSF48097">
    <property type="entry name" value="Regulator of G-protein signaling, RGS"/>
    <property type="match status" value="4"/>
</dbReference>
<dbReference type="GO" id="GO:0005634">
    <property type="term" value="C:nucleus"/>
    <property type="evidence" value="ECO:0007669"/>
    <property type="project" value="TreeGrafter"/>
</dbReference>
<dbReference type="InterPro" id="IPR016137">
    <property type="entry name" value="RGS"/>
</dbReference>
<dbReference type="EMBL" id="BLXT01000641">
    <property type="protein sequence ID" value="GFN79075.1"/>
    <property type="molecule type" value="Genomic_DNA"/>
</dbReference>
<dbReference type="PANTHER" id="PTHR46583:SF1">
    <property type="entry name" value="REGULATOR OF G-PROTEIN SIGNALING 22"/>
    <property type="match status" value="1"/>
</dbReference>